<feature type="domain" description="Transcription regulator PadR N-terminal" evidence="2">
    <location>
        <begin position="112"/>
        <end position="180"/>
    </location>
</feature>
<keyword evidence="4" id="KW-1185">Reference proteome</keyword>
<feature type="compositionally biased region" description="Gly residues" evidence="1">
    <location>
        <begin position="50"/>
        <end position="84"/>
    </location>
</feature>
<proteinExistence type="predicted"/>
<accession>A0A5C5RX87</accession>
<dbReference type="AlphaFoldDB" id="A0A5C5RX87"/>
<dbReference type="Pfam" id="PF03551">
    <property type="entry name" value="PadR"/>
    <property type="match status" value="1"/>
</dbReference>
<comment type="caution">
    <text evidence="3">The sequence shown here is derived from an EMBL/GenBank/DDBJ whole genome shotgun (WGS) entry which is preliminary data.</text>
</comment>
<dbReference type="Gene3D" id="1.10.10.10">
    <property type="entry name" value="Winged helix-like DNA-binding domain superfamily/Winged helix DNA-binding domain"/>
    <property type="match status" value="1"/>
</dbReference>
<dbReference type="Proteomes" id="UP000319375">
    <property type="component" value="Unassembled WGS sequence"/>
</dbReference>
<feature type="region of interest" description="Disordered" evidence="1">
    <location>
        <begin position="1"/>
        <end position="104"/>
    </location>
</feature>
<dbReference type="PANTHER" id="PTHR43252:SF2">
    <property type="entry name" value="TRANSCRIPTION REGULATOR, PADR-LIKE FAMILY"/>
    <property type="match status" value="1"/>
</dbReference>
<feature type="compositionally biased region" description="Basic and acidic residues" evidence="1">
    <location>
        <begin position="15"/>
        <end position="25"/>
    </location>
</feature>
<evidence type="ECO:0000259" key="2">
    <source>
        <dbReference type="Pfam" id="PF03551"/>
    </source>
</evidence>
<gene>
    <name evidence="3" type="ORF">FK530_19975</name>
</gene>
<feature type="compositionally biased region" description="Basic residues" evidence="1">
    <location>
        <begin position="91"/>
        <end position="103"/>
    </location>
</feature>
<dbReference type="PANTHER" id="PTHR43252">
    <property type="entry name" value="TRANSCRIPTIONAL REGULATOR YQJI"/>
    <property type="match status" value="1"/>
</dbReference>
<evidence type="ECO:0000256" key="1">
    <source>
        <dbReference type="SAM" id="MobiDB-lite"/>
    </source>
</evidence>
<dbReference type="OrthoDB" id="1683430at2"/>
<dbReference type="EMBL" id="VIGX01000017">
    <property type="protein sequence ID" value="TWS27103.1"/>
    <property type="molecule type" value="Genomic_DNA"/>
</dbReference>
<evidence type="ECO:0000313" key="4">
    <source>
        <dbReference type="Proteomes" id="UP000319375"/>
    </source>
</evidence>
<dbReference type="InterPro" id="IPR036388">
    <property type="entry name" value="WH-like_DNA-bd_sf"/>
</dbReference>
<dbReference type="SUPFAM" id="SSF46785">
    <property type="entry name" value="Winged helix' DNA-binding domain"/>
    <property type="match status" value="1"/>
</dbReference>
<organism evidence="3 4">
    <name type="scientific">Tsukamurella conjunctivitidis</name>
    <dbReference type="NCBI Taxonomy" id="2592068"/>
    <lineage>
        <taxon>Bacteria</taxon>
        <taxon>Bacillati</taxon>
        <taxon>Actinomycetota</taxon>
        <taxon>Actinomycetes</taxon>
        <taxon>Mycobacteriales</taxon>
        <taxon>Tsukamurellaceae</taxon>
        <taxon>Tsukamurella</taxon>
    </lineage>
</organism>
<evidence type="ECO:0000313" key="3">
    <source>
        <dbReference type="EMBL" id="TWS27103.1"/>
    </source>
</evidence>
<dbReference type="InterPro" id="IPR005149">
    <property type="entry name" value="Tscrpt_reg_PadR_N"/>
</dbReference>
<reference evidence="3 4" key="1">
    <citation type="submission" date="2019-06" db="EMBL/GenBank/DDBJ databases">
        <title>Tsukamurella conjunctivitidis sp. nov., Tsukamurella assacharolytica sp. nov. and Tsukamurella sputae sp. nov. isolated from patients with conjunctivitis, bacteraemia (lymphoma) and respiratory infection (sputum) in Hong Kong.</title>
        <authorList>
            <person name="Teng J.L.L."/>
            <person name="Lee H.H."/>
            <person name="Fong J.Y.H."/>
            <person name="Fok K.M.N."/>
            <person name="Lau S.K.P."/>
            <person name="Woo P.C.Y."/>
        </authorList>
    </citation>
    <scope>NUCLEOTIDE SEQUENCE [LARGE SCALE GENOMIC DNA]</scope>
    <source>
        <strain evidence="3 4">HKU72</strain>
    </source>
</reference>
<name>A0A5C5RX87_9ACTN</name>
<protein>
    <submittedName>
        <fullName evidence="3">PadR family transcriptional regulator</fullName>
    </submittedName>
</protein>
<sequence>MRPPTERSATMRRHTHDDRRFDARFRTSGFPSDCEPGEGRGESRGRGRGRGFGPGPGFGPGGFAGEGFGPGGPGFGPGGFGPGGRDGHGGHGGRGRGRGRRGVQRGDVRIAVLRLLETEPMHGYQLVSSIEERTAGAWKPSPGAIYPTLSQLEDEGLISIERENGRKVATLTEAGREYIATALADAPDPFAGFDGGSAERGHLRETLRELHEVTRRVARTGSAEQTAAVDAILGDAIKQVYLLLAGVDRTPPASGPAATDVPEPDEQ</sequence>
<dbReference type="InterPro" id="IPR036390">
    <property type="entry name" value="WH_DNA-bd_sf"/>
</dbReference>